<reference evidence="3 4" key="1">
    <citation type="submission" date="2019-08" db="EMBL/GenBank/DDBJ databases">
        <title>Complete genome sequence of Candidatus Uab amorphum.</title>
        <authorList>
            <person name="Shiratori T."/>
            <person name="Suzuki S."/>
            <person name="Kakizawa Y."/>
            <person name="Ishida K."/>
        </authorList>
    </citation>
    <scope>NUCLEOTIDE SEQUENCE [LARGE SCALE GENOMIC DNA]</scope>
    <source>
        <strain evidence="3 4">SRT547</strain>
    </source>
</reference>
<organism evidence="3 4">
    <name type="scientific">Uabimicrobium amorphum</name>
    <dbReference type="NCBI Taxonomy" id="2596890"/>
    <lineage>
        <taxon>Bacteria</taxon>
        <taxon>Pseudomonadati</taxon>
        <taxon>Planctomycetota</taxon>
        <taxon>Candidatus Uabimicrobiia</taxon>
        <taxon>Candidatus Uabimicrobiales</taxon>
        <taxon>Candidatus Uabimicrobiaceae</taxon>
        <taxon>Candidatus Uabimicrobium</taxon>
    </lineage>
</organism>
<keyword evidence="1" id="KW-0812">Transmembrane</keyword>
<feature type="domain" description="DUF374" evidence="2">
    <location>
        <begin position="87"/>
        <end position="153"/>
    </location>
</feature>
<dbReference type="InterPro" id="IPR007172">
    <property type="entry name" value="DUF374"/>
</dbReference>
<accession>A0A5S9IPC8</accession>
<evidence type="ECO:0000313" key="3">
    <source>
        <dbReference type="EMBL" id="BBM85618.1"/>
    </source>
</evidence>
<evidence type="ECO:0000313" key="4">
    <source>
        <dbReference type="Proteomes" id="UP000326354"/>
    </source>
</evidence>
<name>A0A5S9IPC8_UABAM</name>
<keyword evidence="4" id="KW-1185">Reference proteome</keyword>
<feature type="transmembrane region" description="Helical" evidence="1">
    <location>
        <begin position="21"/>
        <end position="43"/>
    </location>
</feature>
<gene>
    <name evidence="3" type="ORF">UABAM_03992</name>
</gene>
<dbReference type="AlphaFoldDB" id="A0A5S9IPC8"/>
<sequence>MGKRTLTRHVIRRTKRALGRSVLFILKNTIPHMYAAYCSLVWYTSKVVDNTKDIEEFFRKENKPVKFVGVMWHQDVFLVTHAFHRFPSYTIASQSNAGEVITRMLQKYNFHVFRGGTSKGKKRRVRILDEIIEHLATVDKFGIGITVDGSSGPIYQMKTGALVVGMKLNVPVFSVRIWCKRKFLLPTWDRTMIPLPFNNIKIFLQGPYFPPSEENSAEFDAFHQRVQEGLLQATYDGFQHYEKQVSAKHLAGFPENWQPKNSKYSLT</sequence>
<keyword evidence="1" id="KW-0472">Membrane</keyword>
<evidence type="ECO:0000256" key="1">
    <source>
        <dbReference type="SAM" id="Phobius"/>
    </source>
</evidence>
<dbReference type="RefSeq" id="WP_151969711.1">
    <property type="nucleotide sequence ID" value="NZ_AP019860.1"/>
</dbReference>
<proteinExistence type="predicted"/>
<keyword evidence="1" id="KW-1133">Transmembrane helix</keyword>
<dbReference type="Pfam" id="PF04028">
    <property type="entry name" value="DUF374"/>
    <property type="match status" value="1"/>
</dbReference>
<dbReference type="OrthoDB" id="9810508at2"/>
<dbReference type="Proteomes" id="UP000326354">
    <property type="component" value="Chromosome"/>
</dbReference>
<dbReference type="EMBL" id="AP019860">
    <property type="protein sequence ID" value="BBM85618.1"/>
    <property type="molecule type" value="Genomic_DNA"/>
</dbReference>
<dbReference type="KEGG" id="uam:UABAM_03992"/>
<evidence type="ECO:0000259" key="2">
    <source>
        <dbReference type="Pfam" id="PF04028"/>
    </source>
</evidence>
<protein>
    <recommendedName>
        <fullName evidence="2">DUF374 domain-containing protein</fullName>
    </recommendedName>
</protein>